<protein>
    <submittedName>
        <fullName evidence="1">Uncharacterized protein</fullName>
    </submittedName>
</protein>
<evidence type="ECO:0000313" key="1">
    <source>
        <dbReference type="EMBL" id="WLV84772.1"/>
    </source>
</evidence>
<accession>A0ABD7ZCI6</accession>
<keyword evidence="2" id="KW-1185">Reference proteome</keyword>
<organism evidence="1 2">
    <name type="scientific">Lacticaseibacillus zeae subsp. silagei</name>
    <dbReference type="NCBI Taxonomy" id="3068307"/>
    <lineage>
        <taxon>Bacteria</taxon>
        <taxon>Bacillati</taxon>
        <taxon>Bacillota</taxon>
        <taxon>Bacilli</taxon>
        <taxon>Lactobacillales</taxon>
        <taxon>Lactobacillaceae</taxon>
        <taxon>Lacticaseibacillus</taxon>
    </lineage>
</organism>
<name>A0ABD7ZCI6_LACZE</name>
<dbReference type="GeneID" id="93269547"/>
<dbReference type="AlphaFoldDB" id="A0ABD7ZCI6"/>
<reference evidence="1 2" key="1">
    <citation type="submission" date="2023-08" db="EMBL/GenBank/DDBJ databases">
        <authorList>
            <person name="Buchebner-Jance M."/>
        </authorList>
    </citation>
    <scope>NUCLEOTIDE SEQUENCE [LARGE SCALE GENOMIC DNA]</scope>
    <source>
        <strain evidence="1 2">NCIMB 15475</strain>
    </source>
</reference>
<sequence>MNVIIIILGMGISAYFLSQISLRRSREIIERDKKTDWNAVFQNEKIQGLFINETENYALLQLDVNLENEKLQAARHAFKQGSIITAFSSGNHYEVTQFGLPSYVDLSVDEKHFVSVNQPSTKFVFLKIRPYIEKRPISVRIINDGQEFVISPAEDYSVYLRTVVEQINCSNQIAQATKDELLEILNLFGQGTTLSNERIQPIFRLLEANQGAISFLSLIVTTLQMLGL</sequence>
<dbReference type="RefSeq" id="WP_070651759.1">
    <property type="nucleotide sequence ID" value="NZ_CP132484.1"/>
</dbReference>
<gene>
    <name evidence="1" type="ORF">LACZS2_001262</name>
</gene>
<evidence type="ECO:0000313" key="2">
    <source>
        <dbReference type="Proteomes" id="UP001229832"/>
    </source>
</evidence>
<dbReference type="EMBL" id="CP132485">
    <property type="protein sequence ID" value="WLV84772.1"/>
    <property type="molecule type" value="Genomic_DNA"/>
</dbReference>
<proteinExistence type="predicted"/>
<dbReference type="Proteomes" id="UP001229832">
    <property type="component" value="Chromosome"/>
</dbReference>